<keyword evidence="2" id="KW-0808">Transferase</keyword>
<evidence type="ECO:0000259" key="1">
    <source>
        <dbReference type="Pfam" id="PF08241"/>
    </source>
</evidence>
<dbReference type="SUPFAM" id="SSF53335">
    <property type="entry name" value="S-adenosyl-L-methionine-dependent methyltransferases"/>
    <property type="match status" value="1"/>
</dbReference>
<protein>
    <submittedName>
        <fullName evidence="2">Methyltransferase family protein</fullName>
    </submittedName>
</protein>
<sequence length="246" mass="27825">MSVTIDDLMQFYRSPLGRISRRLIADTLLPLAPVQGQRVLGIGYATPYLNRLRADAERVMAFMPQRQGVTHWPHEAPSLSALVDPLELPLTDSAVDVVIAIHALEHLFDLEEFMQELWRVTAPGARVILVVPRRRGFWAQRDTTPFGHGHPFSQNQLARLLKDHSFTPEVWREALYLPPSNFGPLLKSARLFETMGRLLGSGLAGVMLVRARKEMYPAVTRRRRSPQFSQIPGLVSQPAWPTGHIR</sequence>
<dbReference type="OrthoDB" id="9800231at2"/>
<dbReference type="InterPro" id="IPR013216">
    <property type="entry name" value="Methyltransf_11"/>
</dbReference>
<dbReference type="InterPro" id="IPR029063">
    <property type="entry name" value="SAM-dependent_MTases_sf"/>
</dbReference>
<dbReference type="Pfam" id="PF08241">
    <property type="entry name" value="Methyltransf_11"/>
    <property type="match status" value="1"/>
</dbReference>
<dbReference type="AlphaFoldDB" id="A0A4R6VIR8"/>
<evidence type="ECO:0000313" key="3">
    <source>
        <dbReference type="Proteomes" id="UP000295391"/>
    </source>
</evidence>
<dbReference type="Gene3D" id="3.40.50.150">
    <property type="entry name" value="Vaccinia Virus protein VP39"/>
    <property type="match status" value="1"/>
</dbReference>
<comment type="caution">
    <text evidence="2">The sequence shown here is derived from an EMBL/GenBank/DDBJ whole genome shotgun (WGS) entry which is preliminary data.</text>
</comment>
<feature type="domain" description="Methyltransferase type 11" evidence="1">
    <location>
        <begin position="41"/>
        <end position="128"/>
    </location>
</feature>
<dbReference type="GO" id="GO:0008757">
    <property type="term" value="F:S-adenosylmethionine-dependent methyltransferase activity"/>
    <property type="evidence" value="ECO:0007669"/>
    <property type="project" value="InterPro"/>
</dbReference>
<dbReference type="Proteomes" id="UP000295391">
    <property type="component" value="Unassembled WGS sequence"/>
</dbReference>
<keyword evidence="3" id="KW-1185">Reference proteome</keyword>
<reference evidence="2 3" key="1">
    <citation type="submission" date="2019-03" db="EMBL/GenBank/DDBJ databases">
        <title>Genomic Encyclopedia of Type Strains, Phase III (KMG-III): the genomes of soil and plant-associated and newly described type strains.</title>
        <authorList>
            <person name="Whitman W."/>
        </authorList>
    </citation>
    <scope>NUCLEOTIDE SEQUENCE [LARGE SCALE GENOMIC DNA]</scope>
    <source>
        <strain evidence="2 3">CGMCC 1.7002</strain>
    </source>
</reference>
<gene>
    <name evidence="2" type="ORF">ATL17_2691</name>
</gene>
<name>A0A4R6VIR8_9HYPH</name>
<proteinExistence type="predicted"/>
<dbReference type="RefSeq" id="WP_133573307.1">
    <property type="nucleotide sequence ID" value="NZ_SNYR01000003.1"/>
</dbReference>
<dbReference type="GO" id="GO:0032259">
    <property type="term" value="P:methylation"/>
    <property type="evidence" value="ECO:0007669"/>
    <property type="project" value="UniProtKB-KW"/>
</dbReference>
<dbReference type="EMBL" id="SNYR01000003">
    <property type="protein sequence ID" value="TDQ61592.1"/>
    <property type="molecule type" value="Genomic_DNA"/>
</dbReference>
<evidence type="ECO:0000313" key="2">
    <source>
        <dbReference type="EMBL" id="TDQ61592.1"/>
    </source>
</evidence>
<keyword evidence="2" id="KW-0489">Methyltransferase</keyword>
<organism evidence="2 3">
    <name type="scientific">Maritalea mobilis</name>
    <dbReference type="NCBI Taxonomy" id="483324"/>
    <lineage>
        <taxon>Bacteria</taxon>
        <taxon>Pseudomonadati</taxon>
        <taxon>Pseudomonadota</taxon>
        <taxon>Alphaproteobacteria</taxon>
        <taxon>Hyphomicrobiales</taxon>
        <taxon>Devosiaceae</taxon>
        <taxon>Maritalea</taxon>
    </lineage>
</organism>
<accession>A0A4R6VIR8</accession>